<sequence length="960" mass="103437">MEVSCMGILSVSNHRDVCPLAAAMSKCSLNARGRTVCIFSAATNSEGTHGVRLLCCNEQRGDARRASSLLQRTARGRTVCVLSVATNSEGRTACVFSATNDGEGDAQRASSLLQHTARGRTACVFSGCNEQRGDARRASSLLQRTAEGDARCAFFQLQRTARGRTACVFSAQRTARGRNGVKIVFSLRTRQRPGGKRTGVRLFLACIDSGRDARVPSSLLQNEPRGDARCAFLLSCETDHTARSTGRASHTAATKTARVTHVLRTSLLHELSTTAGAGTPQGVFICCSEDQHGDARCAFFQLDRHEQRGDARVCVLSACQRNSDGDATVCLLPLAAHETAMGGRHGHEWWVFSAAHDELATGNRLGHRTGRLVWRLPLRQTETADGARHGCAIPSQPCAQAKRRPSRTRTSDEGTHDGAAPRHTGTYRGASSLRGATNSEGRNGAASLLLQRTARGRTVCVFSAATATKPGRSEVYVFLCCNEQRGDARCAFFQLQQTARGCTVCDFSAAMISDLLAATNSEGRTMCVFSAATNSEGRTVCVLLSCTREQRGDANGVRLLCATNSEGARCVFSAATNSEGNAVALCTRATVASSLRNDRPVLQRTARGRTMCVFSAATNSEGTRGACASSAATNSEGTRVRLLCCNEQRGGRTACDFLCCNDQRPFSCNEQRGDAQCASSLLQRTARDARCAFFQLQRTARGRKCASSLLQRTARDAQCASLCCNEHARGRTLHEQRARGRTNVRLSCCNVTRGGGRTGDASVLCCTQNEQRRGRTGGVPSAAHERRGERTVCVSACANETGEGTQGVQSLCCQRTSPRGTHRYVRSSLVCMSSDPVSWQTNSEGGTTNVRASRRNATAEGYHSVRLSCTLHEPSFRWAVTNVCVFSAANKQARDAQVKRRQRVMCVFSAAHTNTGDARCAFFVCVQRETATGLHTRLRTRSLASSLLQYEHGGNARGRD</sequence>
<evidence type="ECO:0000256" key="1">
    <source>
        <dbReference type="SAM" id="MobiDB-lite"/>
    </source>
</evidence>
<dbReference type="AlphaFoldDB" id="A0AAW0NXY2"/>
<comment type="caution">
    <text evidence="2">The sequence shown here is derived from an EMBL/GenBank/DDBJ whole genome shotgun (WGS) entry which is preliminary data.</text>
</comment>
<reference evidence="3" key="1">
    <citation type="submission" date="2024-04" db="EMBL/GenBank/DDBJ databases">
        <title>Salinicola lusitanus LLJ914,a marine bacterium isolated from the Okinawa Trough.</title>
        <authorList>
            <person name="Li J."/>
        </authorList>
    </citation>
    <scope>NUCLEOTIDE SEQUENCE [LARGE SCALE GENOMIC DNA]</scope>
</reference>
<dbReference type="EMBL" id="JBBPFD010000012">
    <property type="protein sequence ID" value="KAK7903964.1"/>
    <property type="molecule type" value="Genomic_DNA"/>
</dbReference>
<feature type="compositionally biased region" description="Basic and acidic residues" evidence="1">
    <location>
        <begin position="409"/>
        <end position="420"/>
    </location>
</feature>
<proteinExistence type="predicted"/>
<gene>
    <name evidence="2" type="ORF">WMY93_016571</name>
</gene>
<accession>A0AAW0NXY2</accession>
<evidence type="ECO:0000313" key="2">
    <source>
        <dbReference type="EMBL" id="KAK7903964.1"/>
    </source>
</evidence>
<keyword evidence="3" id="KW-1185">Reference proteome</keyword>
<dbReference type="Proteomes" id="UP001460270">
    <property type="component" value="Unassembled WGS sequence"/>
</dbReference>
<protein>
    <submittedName>
        <fullName evidence="2">Uncharacterized protein</fullName>
    </submittedName>
</protein>
<organism evidence="2 3">
    <name type="scientific">Mugilogobius chulae</name>
    <name type="common">yellowstripe goby</name>
    <dbReference type="NCBI Taxonomy" id="88201"/>
    <lineage>
        <taxon>Eukaryota</taxon>
        <taxon>Metazoa</taxon>
        <taxon>Chordata</taxon>
        <taxon>Craniata</taxon>
        <taxon>Vertebrata</taxon>
        <taxon>Euteleostomi</taxon>
        <taxon>Actinopterygii</taxon>
        <taxon>Neopterygii</taxon>
        <taxon>Teleostei</taxon>
        <taxon>Neoteleostei</taxon>
        <taxon>Acanthomorphata</taxon>
        <taxon>Gobiaria</taxon>
        <taxon>Gobiiformes</taxon>
        <taxon>Gobioidei</taxon>
        <taxon>Gobiidae</taxon>
        <taxon>Gobionellinae</taxon>
        <taxon>Mugilogobius</taxon>
    </lineage>
</organism>
<name>A0AAW0NXY2_9GOBI</name>
<feature type="region of interest" description="Disordered" evidence="1">
    <location>
        <begin position="385"/>
        <end position="440"/>
    </location>
</feature>
<evidence type="ECO:0000313" key="3">
    <source>
        <dbReference type="Proteomes" id="UP001460270"/>
    </source>
</evidence>